<dbReference type="PROSITE" id="PS51257">
    <property type="entry name" value="PROKAR_LIPOPROTEIN"/>
    <property type="match status" value="1"/>
</dbReference>
<keyword evidence="3" id="KW-1185">Reference proteome</keyword>
<feature type="chain" id="PRO_5038641028" evidence="1">
    <location>
        <begin position="22"/>
        <end position="441"/>
    </location>
</feature>
<name>A0A1M6E3F6_9ACTN</name>
<keyword evidence="2" id="KW-0813">Transport</keyword>
<dbReference type="InterPro" id="IPR006059">
    <property type="entry name" value="SBP"/>
</dbReference>
<proteinExistence type="predicted"/>
<dbReference type="EMBL" id="FQZG01000015">
    <property type="protein sequence ID" value="SHI79919.1"/>
    <property type="molecule type" value="Genomic_DNA"/>
</dbReference>
<organism evidence="2 3">
    <name type="scientific">Tessaracoccus bendigoensis DSM 12906</name>
    <dbReference type="NCBI Taxonomy" id="1123357"/>
    <lineage>
        <taxon>Bacteria</taxon>
        <taxon>Bacillati</taxon>
        <taxon>Actinomycetota</taxon>
        <taxon>Actinomycetes</taxon>
        <taxon>Propionibacteriales</taxon>
        <taxon>Propionibacteriaceae</taxon>
        <taxon>Tessaracoccus</taxon>
    </lineage>
</organism>
<evidence type="ECO:0000313" key="2">
    <source>
        <dbReference type="EMBL" id="SHI79919.1"/>
    </source>
</evidence>
<dbReference type="Pfam" id="PF01547">
    <property type="entry name" value="SBP_bac_1"/>
    <property type="match status" value="1"/>
</dbReference>
<keyword evidence="2" id="KW-0762">Sugar transport</keyword>
<dbReference type="PANTHER" id="PTHR43649">
    <property type="entry name" value="ARABINOSE-BINDING PROTEIN-RELATED"/>
    <property type="match status" value="1"/>
</dbReference>
<feature type="signal peptide" evidence="1">
    <location>
        <begin position="1"/>
        <end position="21"/>
    </location>
</feature>
<dbReference type="PANTHER" id="PTHR43649:SF14">
    <property type="entry name" value="BLR3389 PROTEIN"/>
    <property type="match status" value="1"/>
</dbReference>
<dbReference type="SUPFAM" id="SSF53850">
    <property type="entry name" value="Periplasmic binding protein-like II"/>
    <property type="match status" value="1"/>
</dbReference>
<dbReference type="AlphaFoldDB" id="A0A1M6E3F6"/>
<sequence length="441" mass="46192">MISKKLVGVALASVLAIGLSACGGGESSSTPSAQGSDSATGEQTTLTVWGWEPTLTPVVEAFQESHPNIKIDLQNVGGAGDTYTKLDNAIAAGSGAPDVAQIEYYAVGQYAIPGRLADLTQFGAADLADQYTTGTWNAVTLADSGQVYGLPVDSGPMALFYNEEVFTQAGVTTPPATWDEFYEAAKKIRALGPNSYITSDNGDAGFATSMMWLAGGNPFGVEGDSVTIDLGDEGVLKFADFWQKMIDEDLINTTVAGWSDDWFKGLGDGSLASLITGAWMPANLIGSAPDAAGKFRVATTPVPEAGTTANAENGGSSIAILESSEKKEAAYEFLQYVSNGDGVAIRVAGGNFPATKAELADAEWQGYTDEYFGGQEYNKVLAQAADDVLPGWSYLPFQVYANSIFGDKVSGAYTGSGNLTEAFAAWQTDLESYAKSNGFMQ</sequence>
<dbReference type="CDD" id="cd13585">
    <property type="entry name" value="PBP2_TMBP_like"/>
    <property type="match status" value="1"/>
</dbReference>
<dbReference type="Gene3D" id="3.40.190.10">
    <property type="entry name" value="Periplasmic binding protein-like II"/>
    <property type="match status" value="1"/>
</dbReference>
<evidence type="ECO:0000313" key="3">
    <source>
        <dbReference type="Proteomes" id="UP000184512"/>
    </source>
</evidence>
<accession>A0A1M6E3F6</accession>
<dbReference type="Proteomes" id="UP000184512">
    <property type="component" value="Unassembled WGS sequence"/>
</dbReference>
<keyword evidence="1" id="KW-0732">Signal</keyword>
<dbReference type="STRING" id="1123357.SAMN02745244_01091"/>
<gene>
    <name evidence="2" type="ORF">SAMN02745244_01091</name>
</gene>
<reference evidence="2 3" key="1">
    <citation type="submission" date="2016-11" db="EMBL/GenBank/DDBJ databases">
        <authorList>
            <person name="Jaros S."/>
            <person name="Januszkiewicz K."/>
            <person name="Wedrychowicz H."/>
        </authorList>
    </citation>
    <scope>NUCLEOTIDE SEQUENCE [LARGE SCALE GENOMIC DNA]</scope>
    <source>
        <strain evidence="2 3">DSM 12906</strain>
    </source>
</reference>
<dbReference type="RefSeq" id="WP_217652118.1">
    <property type="nucleotide sequence ID" value="NZ_FQZG01000015.1"/>
</dbReference>
<protein>
    <submittedName>
        <fullName evidence="2">Multiple sugar transport system substrate-binding protein</fullName>
    </submittedName>
</protein>
<evidence type="ECO:0000256" key="1">
    <source>
        <dbReference type="SAM" id="SignalP"/>
    </source>
</evidence>
<dbReference type="InterPro" id="IPR050490">
    <property type="entry name" value="Bact_solute-bd_prot1"/>
</dbReference>